<proteinExistence type="predicted"/>
<dbReference type="PANTHER" id="PTHR43798">
    <property type="entry name" value="MONOACYLGLYCEROL LIPASE"/>
    <property type="match status" value="1"/>
</dbReference>
<gene>
    <name evidence="3" type="ORF">TrCOL_g4164</name>
</gene>
<name>A0A9W7GPY1_9STRA</name>
<dbReference type="GO" id="GO:0016020">
    <property type="term" value="C:membrane"/>
    <property type="evidence" value="ECO:0007669"/>
    <property type="project" value="TreeGrafter"/>
</dbReference>
<dbReference type="Proteomes" id="UP001165065">
    <property type="component" value="Unassembled WGS sequence"/>
</dbReference>
<dbReference type="AlphaFoldDB" id="A0A9W7GPY1"/>
<dbReference type="InterPro" id="IPR029058">
    <property type="entry name" value="AB_hydrolase_fold"/>
</dbReference>
<comment type="caution">
    <text evidence="3">The sequence shown here is derived from an EMBL/GenBank/DDBJ whole genome shotgun (WGS) entry which is preliminary data.</text>
</comment>
<dbReference type="OrthoDB" id="190201at2759"/>
<dbReference type="InterPro" id="IPR050266">
    <property type="entry name" value="AB_hydrolase_sf"/>
</dbReference>
<sequence>MAEVHTEATINSSISSAEMKKQSRKAHRATRHMGGHTFVKTVVTPGSIGNISAAEVFSAKDLESIERCMGGPTTGQFMKARNGVTHFILDEPDESVAKSPRQIVCCAHGLGTNLHVYDALASDLVKEGFTVLRYEYFNHGFSKSDDPFLVMDENVMVTQVEDLFSHVLEDGEPVSYFVGHSTGGVVAIQAARSLTERKIEKIGLVSPAIWANKPLLAKLADRVPSFLFNLMKWGFRPLNHAVADSYMQNVHIAFARDKKTKKYRHEVAYKQALSNTKNTFKIHPFYTAGIMSISNFYLNIKLLPVWRKYLKEVAKNGVKMLVVYGDEDVVVPNLGTLSSIDNVECSTLKQQGHECFYEDTSTISPILAKFFSGGE</sequence>
<organism evidence="3 4">
    <name type="scientific">Triparma columacea</name>
    <dbReference type="NCBI Taxonomy" id="722753"/>
    <lineage>
        <taxon>Eukaryota</taxon>
        <taxon>Sar</taxon>
        <taxon>Stramenopiles</taxon>
        <taxon>Ochrophyta</taxon>
        <taxon>Bolidophyceae</taxon>
        <taxon>Parmales</taxon>
        <taxon>Triparmaceae</taxon>
        <taxon>Triparma</taxon>
    </lineage>
</organism>
<evidence type="ECO:0000256" key="1">
    <source>
        <dbReference type="SAM" id="MobiDB-lite"/>
    </source>
</evidence>
<dbReference type="Pfam" id="PF12146">
    <property type="entry name" value="Hydrolase_4"/>
    <property type="match status" value="1"/>
</dbReference>
<dbReference type="Gene3D" id="3.40.50.1820">
    <property type="entry name" value="alpha/beta hydrolase"/>
    <property type="match status" value="1"/>
</dbReference>
<evidence type="ECO:0000259" key="2">
    <source>
        <dbReference type="Pfam" id="PF12146"/>
    </source>
</evidence>
<keyword evidence="4" id="KW-1185">Reference proteome</keyword>
<evidence type="ECO:0000313" key="3">
    <source>
        <dbReference type="EMBL" id="GMI47882.1"/>
    </source>
</evidence>
<evidence type="ECO:0000313" key="4">
    <source>
        <dbReference type="Proteomes" id="UP001165065"/>
    </source>
</evidence>
<accession>A0A9W7GPY1</accession>
<feature type="region of interest" description="Disordered" evidence="1">
    <location>
        <begin position="1"/>
        <end position="30"/>
    </location>
</feature>
<feature type="domain" description="Serine aminopeptidase S33" evidence="2">
    <location>
        <begin position="99"/>
        <end position="346"/>
    </location>
</feature>
<protein>
    <recommendedName>
        <fullName evidence="2">Serine aminopeptidase S33 domain-containing protein</fullName>
    </recommendedName>
</protein>
<dbReference type="SUPFAM" id="SSF53474">
    <property type="entry name" value="alpha/beta-Hydrolases"/>
    <property type="match status" value="1"/>
</dbReference>
<dbReference type="EMBL" id="BRYA01000364">
    <property type="protein sequence ID" value="GMI47882.1"/>
    <property type="molecule type" value="Genomic_DNA"/>
</dbReference>
<reference evidence="4" key="1">
    <citation type="journal article" date="2023" name="Commun. Biol.">
        <title>Genome analysis of Parmales, the sister group of diatoms, reveals the evolutionary specialization of diatoms from phago-mixotrophs to photoautotrophs.</title>
        <authorList>
            <person name="Ban H."/>
            <person name="Sato S."/>
            <person name="Yoshikawa S."/>
            <person name="Yamada K."/>
            <person name="Nakamura Y."/>
            <person name="Ichinomiya M."/>
            <person name="Sato N."/>
            <person name="Blanc-Mathieu R."/>
            <person name="Endo H."/>
            <person name="Kuwata A."/>
            <person name="Ogata H."/>
        </authorList>
    </citation>
    <scope>NUCLEOTIDE SEQUENCE [LARGE SCALE GENOMIC DNA]</scope>
</reference>
<dbReference type="PANTHER" id="PTHR43798:SF33">
    <property type="entry name" value="HYDROLASE, PUTATIVE (AFU_ORTHOLOGUE AFUA_2G14860)-RELATED"/>
    <property type="match status" value="1"/>
</dbReference>
<dbReference type="InterPro" id="IPR022742">
    <property type="entry name" value="Hydrolase_4"/>
</dbReference>